<feature type="transmembrane region" description="Helical" evidence="7">
    <location>
        <begin position="6"/>
        <end position="25"/>
    </location>
</feature>
<dbReference type="Gene3D" id="2.60.120.200">
    <property type="match status" value="1"/>
</dbReference>
<dbReference type="Pfam" id="PF23334">
    <property type="entry name" value="VWC2L_2nd"/>
    <property type="match status" value="8"/>
</dbReference>
<dbReference type="InParanoid" id="G3PH90"/>
<feature type="domain" description="VWFC" evidence="8">
    <location>
        <begin position="1620"/>
        <end position="1678"/>
    </location>
</feature>
<sequence>LHTIYWYSVIIIHYFSHATFYSCCVGEHIKHDLSMTLSPVCFMSLLVIDLLAALNVSHHISGGARQQGPGGVMYKIRPRAPYLTLPREYSYLYSHLQGSMGVHLVGRQSSGSSGTLFSISSASSPILQLISSTHNYSLRLDYNAGGRDQGLVSLHFPRRNPFSGEEWVQLAVSLETDRVVFFVDCQEVVVLPIKSDERINLELPEDTVVALASTPGKKDSRFSGYLKTAEMSMKAYLRRPWLCENLTVRVELSRNLFSQYVHGDQLQRGVVLGPPGSPQGVKSVSQAQKDDRLKELERRLEELAHMLDTVKTQNADLQSRVKYLEGCECVRQRCVWEGHEVENGQRWQIDLTTVCECTSGKVTCQTNVKVKRSALIFDESRNTHVPNQPSGPSLTPLDSPFCHCLWLFHPTLPLIVSACCPEEANSTQLTHTRRLTRSLISCTLGLLEEMPVGCWHSRQPHKRLSRCDCCTLSLSSEEYELQIQQRYFLTNKLRPIKYSMCESKRMYIKRGTTKTQNYFHIPLCLHDLPGCELDGSVHNVSYGRDGCKTCTCKVSIFASTHTCANKTYSSLNSYSGLHCSSFYLSYLQEGNRECHPQPCPSLECTQRETVPGDCCQRCRGCVHSGVQYDHGAEWRSAGSPCDVCYCLEGHVRCEREQCNTPCENPAAPPPNTCCPVCQGGCGVNGRDFSNGAVIPTGDRCQACTCLNGNVACSPLPCAALTCHNPVHRAGDCCPRRCEQCEYESKMYVDGQKFPSTRDPCLHCHCKAGGVSCERMDSACPTPHCSHPAKHKDECCPTCDGCEYERRMYADGKAFTPAGSGPCLQCRCKGGNVSCREEKCPPVRCANPIMDPRLCCPICKACVLEGVEYEEGSKWSPEGPCSSCTCVNAEMLCTHTRCPPTECLHPSKTTGSCCALCESCTYNHRIYSNGQRFTTPDHPCHICTCQHGSVQCERRPCPPLNCSNSYTPPGECCPKCPDCSYENRIFVDGEAFPNPARTCEECTCVSGQIDCRKAQCPHPHCNAPRHGACCQNNCNGCSYAGKEYPNGQEFPHPTDACRTCSCINGNVQCLMKRCPPLPCSNPNLLPGDCCPQCPAAPTGCVYEQRSYRHTERFYHPTDSCRSCACTNGTVRCQHKSCPFAPCSHPITLQCCRTCEGCLHEGRERSNGETWDDASDQCAACVCHEGSVRCEKKHCPPANCNHPVQRQCCMSCDSCMFHGKEYPDGTEFGDDNDPCSVCYCYGGEVICTKVPCYGECGHPYKPPGQCCGECERCFYNSVVLLNGKSIPDPGNPCAECTCQSGSVRCLRKSCEAARCPHPVTNPCGCPDCDGCQFQGVTYVDGQVLPGGEGGCQDCTCSSGEVVCTQRRCRAVSCPHPALDGCACGVCDGCSFNGRGCFNGERFPHPTDHCQLCSCLNGGVVCVRASCPRVACARPLTPPGECCPVCTGICLHRGQEYQSGSSFPSPSDPCSSCACLNEVVNCQRRPCPVRCSHPVPSDTCCPVCDSCLYESVVHAHGQTFKPSSSPCQRCTCVRGTVTCVPLVCPPTPCTRPVTKPGQCCPECSVCKLDGQEFNDGMTWTLSSNQCSICTCQAGEVHCAFPECPKLPCMHQVTDPGACCPRCRGCMYGGEEHKEGSSWFADSTPCMTCMCVDGVTTCSEVRCLSPCINFLSVPGECCPVCADCVFEGRVYGPGDSFHPANDPCQICTCEVMPDGEQHLRCYRKQCPSLVDCPKSNILFSGPDHCCPVCARLEPLSNCTAALIGNEVLATDDPCFTCHCKDLTWTCLHQNCLPPTCPLDEQFNSPDSCCPVCKDCVIEGQNRRVANGSSWTDSDDDCVTCTCNLGYIECSIEDCLPAFCLNGQKQVKIPGKCCHECQDSGASCLYQGTVYHSNEQWEVDECTSCTCVFGDVHCQSERCPPLTCATDEMPAIVPGLCCPHCLPRPATCIAFGDPHYRTFDGRMLHFQGACTYILAQDCESGDFSVHATNDDRGRKGVSWTKEVTVFIGDITVQLLQDWVVKVNDEVVTLPFLREPYIYVERQTNTILLNTHIGLKVLWSGRSHLELSVPGSYKGHTCGLCGNFNNYYQDDLRMPSGQLSLSESDFGNSWRVRNSSHSLPSCRPGENVDPCKDAGYQAKKGANARCKVLKSAAFKPCHRVVPPEPWYAACVYDLCACGANTDECLCDTLEAYASQCREAGVVLQWRSPSLCAVGCPAERGFVFDECGPPCPVTCFNVAVPLGVIEAHCFKPCVPGCQCPAGLVLHNNYCIQPEKCPKIIHGNL</sequence>
<feature type="coiled-coil region" evidence="6">
    <location>
        <begin position="286"/>
        <end position="320"/>
    </location>
</feature>
<feature type="domain" description="VWFC" evidence="8">
    <location>
        <begin position="738"/>
        <end position="799"/>
    </location>
</feature>
<feature type="domain" description="VWFC" evidence="8">
    <location>
        <begin position="1034"/>
        <end position="1093"/>
    </location>
</feature>
<feature type="domain" description="VWFC" evidence="8">
    <location>
        <begin position="1502"/>
        <end position="1561"/>
    </location>
</feature>
<keyword evidence="3" id="KW-0732">Signal</keyword>
<keyword evidence="7" id="KW-0812">Transmembrane</keyword>
<keyword evidence="7" id="KW-0472">Membrane</keyword>
<dbReference type="SUPFAM" id="SSF49899">
    <property type="entry name" value="Concanavalin A-like lectins/glucanases"/>
    <property type="match status" value="1"/>
</dbReference>
<dbReference type="PROSITE" id="PS01208">
    <property type="entry name" value="VWFC_1"/>
    <property type="match status" value="9"/>
</dbReference>
<feature type="domain" description="VWFC" evidence="8">
    <location>
        <begin position="1154"/>
        <end position="1211"/>
    </location>
</feature>
<feature type="domain" description="VWFC" evidence="8">
    <location>
        <begin position="799"/>
        <end position="859"/>
    </location>
</feature>
<dbReference type="SMART" id="SM00832">
    <property type="entry name" value="C8"/>
    <property type="match status" value="1"/>
</dbReference>
<feature type="domain" description="VWFC" evidence="8">
    <location>
        <begin position="1877"/>
        <end position="1937"/>
    </location>
</feature>
<proteinExistence type="predicted"/>
<evidence type="ECO:0000256" key="5">
    <source>
        <dbReference type="ARBA" id="ARBA00023157"/>
    </source>
</evidence>
<keyword evidence="4" id="KW-0677">Repeat</keyword>
<dbReference type="InterPro" id="IPR001846">
    <property type="entry name" value="VWF_type-D"/>
</dbReference>
<dbReference type="PANTHER" id="PTHR46698:SF2">
    <property type="entry name" value="KIELIN_CHORDIN-LIKE PROTEIN"/>
    <property type="match status" value="1"/>
</dbReference>
<feature type="domain" description="VWFC" evidence="8">
    <location>
        <begin position="1561"/>
        <end position="1620"/>
    </location>
</feature>
<feature type="transmembrane region" description="Helical" evidence="7">
    <location>
        <begin position="37"/>
        <end position="56"/>
    </location>
</feature>
<dbReference type="GO" id="GO:0005576">
    <property type="term" value="C:extracellular region"/>
    <property type="evidence" value="ECO:0007669"/>
    <property type="project" value="UniProtKB-SubCell"/>
</dbReference>
<feature type="domain" description="VWFC" evidence="8">
    <location>
        <begin position="859"/>
        <end position="917"/>
    </location>
</feature>
<organism evidence="10">
    <name type="scientific">Gasterosteus aculeatus</name>
    <name type="common">Three-spined stickleback</name>
    <dbReference type="NCBI Taxonomy" id="69293"/>
    <lineage>
        <taxon>Eukaryota</taxon>
        <taxon>Metazoa</taxon>
        <taxon>Chordata</taxon>
        <taxon>Craniata</taxon>
        <taxon>Vertebrata</taxon>
        <taxon>Euteleostomi</taxon>
        <taxon>Actinopterygii</taxon>
        <taxon>Neopterygii</taxon>
        <taxon>Teleostei</taxon>
        <taxon>Neoteleostei</taxon>
        <taxon>Acanthomorphata</taxon>
        <taxon>Eupercaria</taxon>
        <taxon>Perciformes</taxon>
        <taxon>Cottioidei</taxon>
        <taxon>Gasterosteales</taxon>
        <taxon>Gasterosteidae</taxon>
        <taxon>Gasterosteus</taxon>
    </lineage>
</organism>
<evidence type="ECO:0000256" key="1">
    <source>
        <dbReference type="ARBA" id="ARBA00004613"/>
    </source>
</evidence>
<feature type="domain" description="VWFC" evidence="8">
    <location>
        <begin position="1678"/>
        <end position="1746"/>
    </location>
</feature>
<feature type="domain" description="VWFC" evidence="8">
    <location>
        <begin position="917"/>
        <end position="976"/>
    </location>
</feature>
<dbReference type="InterPro" id="IPR001007">
    <property type="entry name" value="VWF_dom"/>
</dbReference>
<dbReference type="OMA" id="SCVANTY"/>
<dbReference type="Pfam" id="PF00094">
    <property type="entry name" value="VWD"/>
    <property type="match status" value="1"/>
</dbReference>
<accession>G3PH90</accession>
<feature type="domain" description="VWFC" evidence="8">
    <location>
        <begin position="1385"/>
        <end position="1444"/>
    </location>
</feature>
<reference evidence="10" key="2">
    <citation type="submission" date="2024-04" db="UniProtKB">
        <authorList>
            <consortium name="Ensembl"/>
        </authorList>
    </citation>
    <scope>IDENTIFICATION</scope>
</reference>
<name>G3PH90_GASAC</name>
<reference evidence="10" key="1">
    <citation type="submission" date="2006-01" db="EMBL/GenBank/DDBJ databases">
        <authorList>
            <person name="Lindblad-Toh K."/>
            <person name="Mauceli E."/>
            <person name="Grabherr M."/>
            <person name="Chang J.L."/>
            <person name="Lander E.S."/>
        </authorList>
    </citation>
    <scope>NUCLEOTIDE SEQUENCE [LARGE SCALE GENOMIC DNA]</scope>
</reference>
<evidence type="ECO:0000256" key="2">
    <source>
        <dbReference type="ARBA" id="ARBA00022525"/>
    </source>
</evidence>
<dbReference type="Gene3D" id="6.20.200.20">
    <property type="match status" value="16"/>
</dbReference>
<dbReference type="Gene3D" id="2.10.70.10">
    <property type="entry name" value="Complement Module, domain 1"/>
    <property type="match status" value="6"/>
</dbReference>
<dbReference type="InterPro" id="IPR036084">
    <property type="entry name" value="Ser_inhib-like_sf"/>
</dbReference>
<dbReference type="STRING" id="69293.ENSGACP00000016965"/>
<dbReference type="InterPro" id="IPR013320">
    <property type="entry name" value="ConA-like_dom_sf"/>
</dbReference>
<comment type="subcellular location">
    <subcellularLocation>
        <location evidence="1">Secreted</location>
    </subcellularLocation>
</comment>
<feature type="domain" description="VWFC" evidence="8">
    <location>
        <begin position="619"/>
        <end position="678"/>
    </location>
</feature>
<dbReference type="SMART" id="SM00214">
    <property type="entry name" value="VWC"/>
    <property type="match status" value="23"/>
</dbReference>
<keyword evidence="5" id="KW-1015">Disulfide bond</keyword>
<feature type="domain" description="VWFC" evidence="8">
    <location>
        <begin position="1809"/>
        <end position="1873"/>
    </location>
</feature>
<dbReference type="InterPro" id="IPR014853">
    <property type="entry name" value="VWF/SSPO/ZAN-like_Cys-rich_dom"/>
</dbReference>
<evidence type="ECO:0000259" key="8">
    <source>
        <dbReference type="PROSITE" id="PS50184"/>
    </source>
</evidence>
<evidence type="ECO:0000259" key="9">
    <source>
        <dbReference type="PROSITE" id="PS51233"/>
    </source>
</evidence>
<dbReference type="eggNOG" id="KOG1216">
    <property type="taxonomic scope" value="Eukaryota"/>
</dbReference>
<keyword evidence="7" id="KW-1133">Transmembrane helix</keyword>
<dbReference type="PROSITE" id="PS51233">
    <property type="entry name" value="VWFD"/>
    <property type="match status" value="1"/>
</dbReference>
<evidence type="ECO:0000256" key="4">
    <source>
        <dbReference type="ARBA" id="ARBA00022737"/>
    </source>
</evidence>
<dbReference type="CDD" id="cd19941">
    <property type="entry name" value="TIL"/>
    <property type="match status" value="1"/>
</dbReference>
<dbReference type="Ensembl" id="ENSGACT00000016999.1">
    <property type="protein sequence ID" value="ENSGACP00000016965.1"/>
    <property type="gene ID" value="ENSGACG00000012835.1"/>
</dbReference>
<evidence type="ECO:0000256" key="7">
    <source>
        <dbReference type="SAM" id="Phobius"/>
    </source>
</evidence>
<dbReference type="SUPFAM" id="SSF57603">
    <property type="entry name" value="FnI-like domain"/>
    <property type="match status" value="21"/>
</dbReference>
<dbReference type="InterPro" id="IPR052424">
    <property type="entry name" value="Kielin_Chordin-BMP_Reg"/>
</dbReference>
<dbReference type="PANTHER" id="PTHR46698">
    <property type="entry name" value="CROSSVEINLESS 2"/>
    <property type="match status" value="1"/>
</dbReference>
<feature type="domain" description="VWFD" evidence="9">
    <location>
        <begin position="1941"/>
        <end position="2117"/>
    </location>
</feature>
<feature type="domain" description="VWFC" evidence="8">
    <location>
        <begin position="1445"/>
        <end position="1502"/>
    </location>
</feature>
<keyword evidence="6" id="KW-0175">Coiled coil</keyword>
<dbReference type="SMART" id="SM00215">
    <property type="entry name" value="VWC_out"/>
    <property type="match status" value="13"/>
</dbReference>
<protein>
    <submittedName>
        <fullName evidence="10">Si:dkey-266m15.6</fullName>
    </submittedName>
</protein>
<feature type="domain" description="VWFC" evidence="8">
    <location>
        <begin position="976"/>
        <end position="1034"/>
    </location>
</feature>
<evidence type="ECO:0000256" key="6">
    <source>
        <dbReference type="SAM" id="Coils"/>
    </source>
</evidence>
<dbReference type="GO" id="GO:0030513">
    <property type="term" value="P:positive regulation of BMP signaling pathway"/>
    <property type="evidence" value="ECO:0007669"/>
    <property type="project" value="TreeGrafter"/>
</dbReference>
<feature type="domain" description="VWFC" evidence="8">
    <location>
        <begin position="679"/>
        <end position="738"/>
    </location>
</feature>
<dbReference type="PROSITE" id="PS50184">
    <property type="entry name" value="VWFC_2"/>
    <property type="match status" value="18"/>
</dbReference>
<evidence type="ECO:0000256" key="3">
    <source>
        <dbReference type="ARBA" id="ARBA00022729"/>
    </source>
</evidence>
<feature type="domain" description="VWFC" evidence="8">
    <location>
        <begin position="1211"/>
        <end position="1269"/>
    </location>
</feature>
<evidence type="ECO:0000313" key="10">
    <source>
        <dbReference type="Ensembl" id="ENSGACP00000016965.1"/>
    </source>
</evidence>
<keyword evidence="2" id="KW-0964">Secreted</keyword>
<dbReference type="FunCoup" id="G3PH90">
    <property type="interactions" value="90"/>
</dbReference>
<dbReference type="SMART" id="SM00216">
    <property type="entry name" value="VWD"/>
    <property type="match status" value="1"/>
</dbReference>
<dbReference type="SUPFAM" id="SSF57567">
    <property type="entry name" value="Serine protease inhibitors"/>
    <property type="match status" value="1"/>
</dbReference>
<dbReference type="Pfam" id="PF00093">
    <property type="entry name" value="VWC"/>
    <property type="match status" value="6"/>
</dbReference>